<dbReference type="EMBL" id="JAPFFL010000013">
    <property type="protein sequence ID" value="KAJ6683380.1"/>
    <property type="molecule type" value="Genomic_DNA"/>
</dbReference>
<dbReference type="AlphaFoldDB" id="A0A9Q0P851"/>
<dbReference type="PANTHER" id="PTHR33076">
    <property type="entry name" value="NON-SPECIFIC LIPID-TRANSFER PROTEIN 2-RELATED"/>
    <property type="match status" value="1"/>
</dbReference>
<dbReference type="InterPro" id="IPR000528">
    <property type="entry name" value="Plant_nsLTP"/>
</dbReference>
<dbReference type="PRINTS" id="PR00382">
    <property type="entry name" value="LIPIDTRNSFER"/>
</dbReference>
<dbReference type="GO" id="GO:0006869">
    <property type="term" value="P:lipid transport"/>
    <property type="evidence" value="ECO:0007669"/>
    <property type="project" value="InterPro"/>
</dbReference>
<comment type="similarity">
    <text evidence="1">Belongs to the plant LTP family.</text>
</comment>
<accession>A0A9Q0P851</accession>
<protein>
    <recommendedName>
        <fullName evidence="4">Bifunctional inhibitor/plant lipid transfer protein/seed storage helical domain-containing protein</fullName>
    </recommendedName>
</protein>
<evidence type="ECO:0000259" key="4">
    <source>
        <dbReference type="Pfam" id="PF00234"/>
    </source>
</evidence>
<feature type="domain" description="Bifunctional inhibitor/plant lipid transfer protein/seed storage helical" evidence="4">
    <location>
        <begin position="27"/>
        <end position="104"/>
    </location>
</feature>
<evidence type="ECO:0000313" key="6">
    <source>
        <dbReference type="Proteomes" id="UP001151529"/>
    </source>
</evidence>
<name>A0A9Q0P851_SALVM</name>
<evidence type="ECO:0000256" key="1">
    <source>
        <dbReference type="ARBA" id="ARBA00009748"/>
    </source>
</evidence>
<organism evidence="5 6">
    <name type="scientific">Salix viminalis</name>
    <name type="common">Common osier</name>
    <name type="synonym">Basket willow</name>
    <dbReference type="NCBI Taxonomy" id="40686"/>
    <lineage>
        <taxon>Eukaryota</taxon>
        <taxon>Viridiplantae</taxon>
        <taxon>Streptophyta</taxon>
        <taxon>Embryophyta</taxon>
        <taxon>Tracheophyta</taxon>
        <taxon>Spermatophyta</taxon>
        <taxon>Magnoliopsida</taxon>
        <taxon>eudicotyledons</taxon>
        <taxon>Gunneridae</taxon>
        <taxon>Pentapetalae</taxon>
        <taxon>rosids</taxon>
        <taxon>fabids</taxon>
        <taxon>Malpighiales</taxon>
        <taxon>Salicaceae</taxon>
        <taxon>Saliceae</taxon>
        <taxon>Salix</taxon>
    </lineage>
</organism>
<dbReference type="Proteomes" id="UP001151529">
    <property type="component" value="Chromosome 17"/>
</dbReference>
<dbReference type="OrthoDB" id="1876592at2759"/>
<dbReference type="SUPFAM" id="SSF47699">
    <property type="entry name" value="Bifunctional inhibitor/lipid-transfer protein/seed storage 2S albumin"/>
    <property type="match status" value="1"/>
</dbReference>
<keyword evidence="3" id="KW-0732">Signal</keyword>
<proteinExistence type="inferred from homology"/>
<evidence type="ECO:0000256" key="2">
    <source>
        <dbReference type="ARBA" id="ARBA00023157"/>
    </source>
</evidence>
<dbReference type="Pfam" id="PF00234">
    <property type="entry name" value="Tryp_alpha_amyl"/>
    <property type="match status" value="1"/>
</dbReference>
<keyword evidence="6" id="KW-1185">Reference proteome</keyword>
<dbReference type="Gene3D" id="1.10.110.10">
    <property type="entry name" value="Plant lipid-transfer and hydrophobic proteins"/>
    <property type="match status" value="1"/>
</dbReference>
<dbReference type="InterPro" id="IPR016140">
    <property type="entry name" value="Bifunc_inhib/LTP/seed_store"/>
</dbReference>
<comment type="caution">
    <text evidence="5">The sequence shown here is derived from an EMBL/GenBank/DDBJ whole genome shotgun (WGS) entry which is preliminary data.</text>
</comment>
<reference evidence="5" key="2">
    <citation type="journal article" date="2023" name="Int. J. Mol. Sci.">
        <title>De Novo Assembly and Annotation of 11 Diverse Shrub Willow (Salix) Genomes Reveals Novel Gene Organization in Sex-Linked Regions.</title>
        <authorList>
            <person name="Hyden B."/>
            <person name="Feng K."/>
            <person name="Yates T.B."/>
            <person name="Jawdy S."/>
            <person name="Cereghino C."/>
            <person name="Smart L.B."/>
            <person name="Muchero W."/>
        </authorList>
    </citation>
    <scope>NUCLEOTIDE SEQUENCE [LARGE SCALE GENOMIC DNA]</scope>
    <source>
        <tissue evidence="5">Shoot tip</tissue>
    </source>
</reference>
<feature type="signal peptide" evidence="3">
    <location>
        <begin position="1"/>
        <end position="23"/>
    </location>
</feature>
<evidence type="ECO:0000256" key="3">
    <source>
        <dbReference type="SAM" id="SignalP"/>
    </source>
</evidence>
<dbReference type="GO" id="GO:0008289">
    <property type="term" value="F:lipid binding"/>
    <property type="evidence" value="ECO:0007669"/>
    <property type="project" value="InterPro"/>
</dbReference>
<keyword evidence="2" id="KW-1015">Disulfide bond</keyword>
<dbReference type="InterPro" id="IPR036312">
    <property type="entry name" value="Bifun_inhib/LTP/seed_sf"/>
</dbReference>
<reference evidence="5" key="1">
    <citation type="submission" date="2022-11" db="EMBL/GenBank/DDBJ databases">
        <authorList>
            <person name="Hyden B.L."/>
            <person name="Feng K."/>
            <person name="Yates T."/>
            <person name="Jawdy S."/>
            <person name="Smart L.B."/>
            <person name="Muchero W."/>
        </authorList>
    </citation>
    <scope>NUCLEOTIDE SEQUENCE</scope>
    <source>
        <tissue evidence="5">Shoot tip</tissue>
    </source>
</reference>
<evidence type="ECO:0000313" key="5">
    <source>
        <dbReference type="EMBL" id="KAJ6683380.1"/>
    </source>
</evidence>
<sequence>MLRLAGCCFLLLLLVSGLDFSYSESQCELVFEYFPYCLEFLTGNYYKPSRRCCGHIYKLNRLANRGLGARLICWCIEYMVRGTEPRIMADLISELPAKCQTHLSFPISEWMDCNSYRFTHSKLFLDCSCSWIVHSLQLFTDQIVLGLLQDRIRG</sequence>
<feature type="chain" id="PRO_5040450697" description="Bifunctional inhibitor/plant lipid transfer protein/seed storage helical domain-containing protein" evidence="3">
    <location>
        <begin position="24"/>
        <end position="154"/>
    </location>
</feature>
<gene>
    <name evidence="5" type="ORF">OIU85_007101</name>
</gene>